<dbReference type="GO" id="GO:0003866">
    <property type="term" value="F:3-phosphoshikimate 1-carboxyvinyltransferase activity"/>
    <property type="evidence" value="ECO:0007669"/>
    <property type="project" value="UniProtKB-UniRule"/>
</dbReference>
<feature type="binding site" evidence="7">
    <location>
        <position position="30"/>
    </location>
    <ligand>
        <name>3-phosphoshikimate</name>
        <dbReference type="ChEBI" id="CHEBI:145989"/>
    </ligand>
</feature>
<feature type="binding site" evidence="7">
    <location>
        <position position="322"/>
    </location>
    <ligand>
        <name>3-phosphoshikimate</name>
        <dbReference type="ChEBI" id="CHEBI:145989"/>
    </ligand>
</feature>
<dbReference type="InterPro" id="IPR023193">
    <property type="entry name" value="EPSP_synthase_CS"/>
</dbReference>
<feature type="binding site" evidence="7">
    <location>
        <position position="378"/>
    </location>
    <ligand>
        <name>phosphoenolpyruvate</name>
        <dbReference type="ChEBI" id="CHEBI:58702"/>
    </ligand>
</feature>
<name>A0A2D2LYL5_FAUOS</name>
<dbReference type="GO" id="GO:0009073">
    <property type="term" value="P:aromatic amino acid family biosynthetic process"/>
    <property type="evidence" value="ECO:0007669"/>
    <property type="project" value="UniProtKB-KW"/>
</dbReference>
<accession>A0A2D2LYL5</accession>
<dbReference type="InterPro" id="IPR013792">
    <property type="entry name" value="RNA3'P_cycl/enolpyr_Trfase_a/b"/>
</dbReference>
<comment type="similarity">
    <text evidence="2 7">Belongs to the EPSP synthase family.</text>
</comment>
<comment type="catalytic activity">
    <reaction evidence="6">
        <text>3-phosphoshikimate + phosphoenolpyruvate = 5-O-(1-carboxyvinyl)-3-phosphoshikimate + phosphate</text>
        <dbReference type="Rhea" id="RHEA:21256"/>
        <dbReference type="ChEBI" id="CHEBI:43474"/>
        <dbReference type="ChEBI" id="CHEBI:57701"/>
        <dbReference type="ChEBI" id="CHEBI:58702"/>
        <dbReference type="ChEBI" id="CHEBI:145989"/>
        <dbReference type="EC" id="2.5.1.19"/>
    </reaction>
    <physiologicalReaction direction="left-to-right" evidence="6">
        <dbReference type="Rhea" id="RHEA:21257"/>
    </physiologicalReaction>
</comment>
<geneLocation type="plasmid" evidence="10">
    <name>pnp7-5</name>
</geneLocation>
<gene>
    <name evidence="7" type="primary">aroA</name>
    <name evidence="9" type="ORF">NP7_12260</name>
</gene>
<feature type="binding site" evidence="7">
    <location>
        <position position="34"/>
    </location>
    <ligand>
        <name>3-phosphoshikimate</name>
        <dbReference type="ChEBI" id="CHEBI:145989"/>
    </ligand>
</feature>
<dbReference type="RefSeq" id="WP_100271390.1">
    <property type="nucleotide sequence ID" value="NZ_CP024448.1"/>
</dbReference>
<feature type="binding site" evidence="7">
    <location>
        <position position="29"/>
    </location>
    <ligand>
        <name>phosphoenolpyruvate</name>
        <dbReference type="ChEBI" id="CHEBI:58702"/>
    </ligand>
</feature>
<dbReference type="HAMAP" id="MF_00210">
    <property type="entry name" value="EPSP_synth"/>
    <property type="match status" value="1"/>
</dbReference>
<evidence type="ECO:0000256" key="6">
    <source>
        <dbReference type="ARBA" id="ARBA00044633"/>
    </source>
</evidence>
<keyword evidence="3 7" id="KW-0028">Amino-acid biosynthesis</keyword>
<dbReference type="AlphaFoldDB" id="A0A2D2LYL5"/>
<keyword evidence="7" id="KW-0963">Cytoplasm</keyword>
<dbReference type="Gene3D" id="3.65.10.10">
    <property type="entry name" value="Enolpyruvate transferase domain"/>
    <property type="match status" value="3"/>
</dbReference>
<feature type="binding site" evidence="7">
    <location>
        <position position="403"/>
    </location>
    <ligand>
        <name>phosphoenolpyruvate</name>
        <dbReference type="ChEBI" id="CHEBI:58702"/>
    </ligand>
</feature>
<organism evidence="9 10">
    <name type="scientific">Faucicola osloensis</name>
    <name type="common">Moraxella osloensis</name>
    <dbReference type="NCBI Taxonomy" id="34062"/>
    <lineage>
        <taxon>Bacteria</taxon>
        <taxon>Pseudomonadati</taxon>
        <taxon>Pseudomonadota</taxon>
        <taxon>Gammaproteobacteria</taxon>
        <taxon>Moraxellales</taxon>
        <taxon>Moraxellaceae</taxon>
        <taxon>Faucicola</taxon>
    </lineage>
</organism>
<evidence type="ECO:0000313" key="9">
    <source>
        <dbReference type="EMBL" id="ATR80109.1"/>
    </source>
</evidence>
<evidence type="ECO:0000256" key="2">
    <source>
        <dbReference type="ARBA" id="ARBA00009948"/>
    </source>
</evidence>
<feature type="binding site" evidence="7">
    <location>
        <position position="173"/>
    </location>
    <ligand>
        <name>3-phosphoshikimate</name>
        <dbReference type="ChEBI" id="CHEBI:145989"/>
    </ligand>
</feature>
<comment type="pathway">
    <text evidence="1 7">Metabolic intermediate biosynthesis; chorismate biosynthesis; chorismate from D-erythrose 4-phosphate and phosphoenolpyruvate: step 6/7.</text>
</comment>
<dbReference type="PIRSF" id="PIRSF000505">
    <property type="entry name" value="EPSPS"/>
    <property type="match status" value="1"/>
</dbReference>
<dbReference type="PROSITE" id="PS00104">
    <property type="entry name" value="EPSP_SYNTHASE_1"/>
    <property type="match status" value="1"/>
</dbReference>
<feature type="binding site" evidence="7">
    <location>
        <position position="174"/>
    </location>
    <ligand>
        <name>3-phosphoshikimate</name>
        <dbReference type="ChEBI" id="CHEBI:145989"/>
    </ligand>
</feature>
<keyword evidence="9" id="KW-0614">Plasmid</keyword>
<proteinExistence type="inferred from homology"/>
<comment type="function">
    <text evidence="7">Catalyzes the transfer of the enolpyruvyl moiety of phosphoenolpyruvate (PEP) to the 5-hydroxyl of shikimate-3-phosphate (S3P) to produce enolpyruvyl shikimate-3-phosphate and inorganic phosphate.</text>
</comment>
<dbReference type="InterPro" id="IPR036968">
    <property type="entry name" value="Enolpyruvate_Tfrase_sf"/>
</dbReference>
<comment type="caution">
    <text evidence="7">Lacks conserved residue(s) required for the propagation of feature annotation.</text>
</comment>
<dbReference type="EMBL" id="CP024448">
    <property type="protein sequence ID" value="ATR80109.1"/>
    <property type="molecule type" value="Genomic_DNA"/>
</dbReference>
<feature type="binding site" evidence="7">
    <location>
        <position position="326"/>
    </location>
    <ligand>
        <name>3-phosphoshikimate</name>
        <dbReference type="ChEBI" id="CHEBI:145989"/>
    </ligand>
</feature>
<evidence type="ECO:0000256" key="3">
    <source>
        <dbReference type="ARBA" id="ARBA00022605"/>
    </source>
</evidence>
<feature type="active site" description="Proton acceptor" evidence="7">
    <location>
        <position position="299"/>
    </location>
</feature>
<dbReference type="Pfam" id="PF00275">
    <property type="entry name" value="EPSP_synthase"/>
    <property type="match status" value="2"/>
</dbReference>
<dbReference type="Proteomes" id="UP000229340">
    <property type="component" value="Plasmid pNP7-5"/>
</dbReference>
<feature type="binding site" evidence="7">
    <location>
        <position position="128"/>
    </location>
    <ligand>
        <name>phosphoenolpyruvate</name>
        <dbReference type="ChEBI" id="CHEBI:58702"/>
    </ligand>
</feature>
<dbReference type="CDD" id="cd01556">
    <property type="entry name" value="EPSP_synthase"/>
    <property type="match status" value="1"/>
</dbReference>
<dbReference type="GO" id="GO:0005737">
    <property type="term" value="C:cytoplasm"/>
    <property type="evidence" value="ECO:0007669"/>
    <property type="project" value="UniProtKB-SubCell"/>
</dbReference>
<feature type="binding site" evidence="7">
    <location>
        <position position="330"/>
    </location>
    <ligand>
        <name>phosphoenolpyruvate</name>
        <dbReference type="ChEBI" id="CHEBI:58702"/>
    </ligand>
</feature>
<keyword evidence="5 7" id="KW-0057">Aromatic amino acid biosynthesis</keyword>
<feature type="binding site" evidence="7">
    <location>
        <position position="175"/>
    </location>
    <ligand>
        <name>3-phosphoshikimate</name>
        <dbReference type="ChEBI" id="CHEBI:145989"/>
    </ligand>
</feature>
<comment type="subunit">
    <text evidence="7">Monomer.</text>
</comment>
<dbReference type="InterPro" id="IPR001986">
    <property type="entry name" value="Enolpyruvate_Tfrase_dom"/>
</dbReference>
<dbReference type="UniPathway" id="UPA00053">
    <property type="reaction ID" value="UER00089"/>
</dbReference>
<evidence type="ECO:0000256" key="4">
    <source>
        <dbReference type="ARBA" id="ARBA00022679"/>
    </source>
</evidence>
<evidence type="ECO:0000256" key="7">
    <source>
        <dbReference type="HAMAP-Rule" id="MF_00210"/>
    </source>
</evidence>
<dbReference type="InterPro" id="IPR006264">
    <property type="entry name" value="EPSP_synthase"/>
</dbReference>
<dbReference type="PANTHER" id="PTHR21090:SF5">
    <property type="entry name" value="PENTAFUNCTIONAL AROM POLYPEPTIDE"/>
    <property type="match status" value="1"/>
</dbReference>
<feature type="binding site" evidence="7">
    <location>
        <position position="29"/>
    </location>
    <ligand>
        <name>3-phosphoshikimate</name>
        <dbReference type="ChEBI" id="CHEBI:145989"/>
    </ligand>
</feature>
<sequence>MKSSNRSSFVTLFKHSKPVEGVISVPGSKSLTNRALILASVANGQSTLSNVLISDDTEVMINGLRQMGVSISFVEPNKILVNSNGKLSEPKQPIFLGNAGTATRFLTAMSCLVKGEVIIDGDEYMRTRPILPLVNALKSIGIDIQSDTGCPPVTIKSKGVLSSSEVTIDANLSSQYVSALLMLSPFNLKEFKIILKDSNIGGKGYIDLTLNIMKEFGITIETIENGWLIRRQSYKATNYFIEPDSSSATYIWAIEKLTNGKIDIGFEAKKMTQPDAKVYDLINSFPNFPDLIDGSQFQDAIPTLAVMAAFSNKKVLFTGIENLRVKECDRIKAIKEGLCKIHPELAIEIGDQLLVNGEIDIYNIKNLNVLIDSYDDHRIAMSFSLAGILIDGISISNYNCVSKTYPSYWKSLQSLGIQMNFI</sequence>
<dbReference type="EC" id="2.5.1.19" evidence="7"/>
<feature type="domain" description="Enolpyruvate transferase" evidence="8">
    <location>
        <begin position="15"/>
        <end position="279"/>
    </location>
</feature>
<feature type="domain" description="Enolpyruvate transferase" evidence="8">
    <location>
        <begin position="297"/>
        <end position="412"/>
    </location>
</feature>
<evidence type="ECO:0000313" key="10">
    <source>
        <dbReference type="Proteomes" id="UP000229340"/>
    </source>
</evidence>
<feature type="binding site" evidence="7">
    <location>
        <position position="299"/>
    </location>
    <ligand>
        <name>3-phosphoshikimate</name>
        <dbReference type="ChEBI" id="CHEBI:145989"/>
    </ligand>
</feature>
<dbReference type="PANTHER" id="PTHR21090">
    <property type="entry name" value="AROM/DEHYDROQUINATE SYNTHASE"/>
    <property type="match status" value="1"/>
</dbReference>
<comment type="subcellular location">
    <subcellularLocation>
        <location evidence="7">Cytoplasm</location>
    </subcellularLocation>
</comment>
<keyword evidence="4 7" id="KW-0808">Transferase</keyword>
<dbReference type="SUPFAM" id="SSF55205">
    <property type="entry name" value="EPT/RTPC-like"/>
    <property type="match status" value="1"/>
</dbReference>
<evidence type="ECO:0000256" key="1">
    <source>
        <dbReference type="ARBA" id="ARBA00004811"/>
    </source>
</evidence>
<feature type="binding site" evidence="7">
    <location>
        <position position="175"/>
    </location>
    <ligand>
        <name>phosphoenolpyruvate</name>
        <dbReference type="ChEBI" id="CHEBI:58702"/>
    </ligand>
</feature>
<evidence type="ECO:0000256" key="5">
    <source>
        <dbReference type="ARBA" id="ARBA00023141"/>
    </source>
</evidence>
<feature type="binding site" evidence="7">
    <location>
        <position position="100"/>
    </location>
    <ligand>
        <name>phosphoenolpyruvate</name>
        <dbReference type="ChEBI" id="CHEBI:58702"/>
    </ligand>
</feature>
<protein>
    <recommendedName>
        <fullName evidence="7">3-phosphoshikimate 1-carboxyvinyltransferase</fullName>
        <ecNumber evidence="7">2.5.1.19</ecNumber>
    </recommendedName>
    <alternativeName>
        <fullName evidence="7">5-enolpyruvylshikimate-3-phosphate synthase</fullName>
        <shortName evidence="7">EPSP synthase</shortName>
        <shortName evidence="7">EPSPS</shortName>
    </alternativeName>
</protein>
<dbReference type="GO" id="GO:0008652">
    <property type="term" value="P:amino acid biosynthetic process"/>
    <property type="evidence" value="ECO:0007669"/>
    <property type="project" value="UniProtKB-KW"/>
</dbReference>
<evidence type="ECO:0000259" key="8">
    <source>
        <dbReference type="Pfam" id="PF00275"/>
    </source>
</evidence>
<dbReference type="GO" id="GO:0009423">
    <property type="term" value="P:chorismate biosynthetic process"/>
    <property type="evidence" value="ECO:0007669"/>
    <property type="project" value="UniProtKB-UniRule"/>
</dbReference>
<reference evidence="10" key="1">
    <citation type="submission" date="2017-10" db="EMBL/GenBank/DDBJ databases">
        <title>Complete genome sequence of Moraxella osloensis NP7 isolated from human skin.</title>
        <authorList>
            <person name="Lee K."/>
            <person name="Lim J.Y."/>
            <person name="Hwang I."/>
        </authorList>
    </citation>
    <scope>NUCLEOTIDE SEQUENCE [LARGE SCALE GENOMIC DNA]</scope>
    <source>
        <strain evidence="10">NP7</strain>
        <plasmid evidence="10">pnp7-5</plasmid>
    </source>
</reference>